<dbReference type="InterPro" id="IPR029052">
    <property type="entry name" value="Metallo-depent_PP-like"/>
</dbReference>
<gene>
    <name evidence="5" type="ORF">RirG_239030</name>
</gene>
<keyword evidence="2" id="KW-0378">Hydrolase</keyword>
<dbReference type="Pfam" id="PF00149">
    <property type="entry name" value="Metallophos"/>
    <property type="match status" value="1"/>
</dbReference>
<dbReference type="EMBL" id="JEMT01028689">
    <property type="protein sequence ID" value="EXX53970.1"/>
    <property type="molecule type" value="Genomic_DNA"/>
</dbReference>
<evidence type="ECO:0000313" key="6">
    <source>
        <dbReference type="Proteomes" id="UP000022910"/>
    </source>
</evidence>
<organism evidence="5 6">
    <name type="scientific">Rhizophagus irregularis (strain DAOM 197198w)</name>
    <name type="common">Glomus intraradices</name>
    <dbReference type="NCBI Taxonomy" id="1432141"/>
    <lineage>
        <taxon>Eukaryota</taxon>
        <taxon>Fungi</taxon>
        <taxon>Fungi incertae sedis</taxon>
        <taxon>Mucoromycota</taxon>
        <taxon>Glomeromycotina</taxon>
        <taxon>Glomeromycetes</taxon>
        <taxon>Glomerales</taxon>
        <taxon>Glomeraceae</taxon>
        <taxon>Rhizophagus</taxon>
    </lineage>
</organism>
<keyword evidence="1 3" id="KW-0732">Signal</keyword>
<feature type="signal peptide" evidence="3">
    <location>
        <begin position="1"/>
        <end position="22"/>
    </location>
</feature>
<protein>
    <recommendedName>
        <fullName evidence="4">Calcineurin-like phosphoesterase domain-containing protein</fullName>
    </recommendedName>
</protein>
<dbReference type="InterPro" id="IPR051558">
    <property type="entry name" value="Metallophosphoesterase_PAP"/>
</dbReference>
<comment type="caution">
    <text evidence="5">The sequence shown here is derived from an EMBL/GenBank/DDBJ whole genome shotgun (WGS) entry which is preliminary data.</text>
</comment>
<accession>A0A015IIQ5</accession>
<proteinExistence type="predicted"/>
<keyword evidence="6" id="KW-1185">Reference proteome</keyword>
<dbReference type="Proteomes" id="UP000022910">
    <property type="component" value="Unassembled WGS sequence"/>
</dbReference>
<dbReference type="GO" id="GO:0016787">
    <property type="term" value="F:hydrolase activity"/>
    <property type="evidence" value="ECO:0007669"/>
    <property type="project" value="UniProtKB-KW"/>
</dbReference>
<evidence type="ECO:0000256" key="2">
    <source>
        <dbReference type="ARBA" id="ARBA00022801"/>
    </source>
</evidence>
<dbReference type="InterPro" id="IPR004843">
    <property type="entry name" value="Calcineurin-like_PHP"/>
</dbReference>
<evidence type="ECO:0000313" key="5">
    <source>
        <dbReference type="EMBL" id="EXX53970.1"/>
    </source>
</evidence>
<name>A0A015IIQ5_RHIIW</name>
<dbReference type="SMR" id="A0A015IIQ5"/>
<evidence type="ECO:0000259" key="4">
    <source>
        <dbReference type="Pfam" id="PF00149"/>
    </source>
</evidence>
<dbReference type="STRING" id="1432141.A0A015IIQ5"/>
<reference evidence="5 6" key="1">
    <citation type="submission" date="2014-02" db="EMBL/GenBank/DDBJ databases">
        <title>Single nucleus genome sequencing reveals high similarity among nuclei of an endomycorrhizal fungus.</title>
        <authorList>
            <person name="Lin K."/>
            <person name="Geurts R."/>
            <person name="Zhang Z."/>
            <person name="Limpens E."/>
            <person name="Saunders D.G."/>
            <person name="Mu D."/>
            <person name="Pang E."/>
            <person name="Cao H."/>
            <person name="Cha H."/>
            <person name="Lin T."/>
            <person name="Zhou Q."/>
            <person name="Shang Y."/>
            <person name="Li Y."/>
            <person name="Ivanov S."/>
            <person name="Sharma T."/>
            <person name="Velzen R.V."/>
            <person name="Ruijter N.D."/>
            <person name="Aanen D.K."/>
            <person name="Win J."/>
            <person name="Kamoun S."/>
            <person name="Bisseling T."/>
            <person name="Huang S."/>
        </authorList>
    </citation>
    <scope>NUCLEOTIDE SEQUENCE [LARGE SCALE GENOMIC DNA]</scope>
    <source>
        <strain evidence="6">DAOM197198w</strain>
    </source>
</reference>
<dbReference type="Gene3D" id="3.60.21.10">
    <property type="match status" value="1"/>
</dbReference>
<evidence type="ECO:0000256" key="3">
    <source>
        <dbReference type="SAM" id="SignalP"/>
    </source>
</evidence>
<dbReference type="OrthoDB" id="411211at2759"/>
<feature type="domain" description="Calcineurin-like phosphoesterase" evidence="4">
    <location>
        <begin position="46"/>
        <end position="273"/>
    </location>
</feature>
<dbReference type="AlphaFoldDB" id="A0A015IIQ5"/>
<dbReference type="HOGENOM" id="CLU_043332_1_1_1"/>
<evidence type="ECO:0000256" key="1">
    <source>
        <dbReference type="ARBA" id="ARBA00022729"/>
    </source>
</evidence>
<sequence length="353" mass="40847">MKVLLIIFFFIVIQCLLIISNAIPNLIMPESSDIIFEERYNDILDFLVIGDWGFQGKGVGRKHGNQKNVAFVMKKWAERYNSKFIINVGDSFYKSENDDHQGVDSIYDDKWKTAWLDVYKGRLAEIPWYSVAGNHDWYNNVYAEIEYSLNVNSRFFMPSLFYVRTNIISGKKPTKVAWIHIDTNLFFYTYDMIPNDQMKNNFNILGWNNDIEVENKLRWIEQQLIEQQDSDWILVAGHHPLIGACVSFNYMPRLVELFERYGVSAYFAGHAHVLEYQTPKPDSPVAYFTSGAASRTSDGCSGKDWGMPEGTFGFLHATIIENEMTFSFVNATTTKDKIVYQGKLTARSTWRPK</sequence>
<dbReference type="PANTHER" id="PTHR10161:SF14">
    <property type="entry name" value="TARTRATE-RESISTANT ACID PHOSPHATASE TYPE 5"/>
    <property type="match status" value="1"/>
</dbReference>
<feature type="chain" id="PRO_5001474176" description="Calcineurin-like phosphoesterase domain-containing protein" evidence="3">
    <location>
        <begin position="23"/>
        <end position="353"/>
    </location>
</feature>
<dbReference type="SUPFAM" id="SSF56300">
    <property type="entry name" value="Metallo-dependent phosphatases"/>
    <property type="match status" value="1"/>
</dbReference>
<dbReference type="PANTHER" id="PTHR10161">
    <property type="entry name" value="TARTRATE-RESISTANT ACID PHOSPHATASE TYPE 5"/>
    <property type="match status" value="1"/>
</dbReference>